<dbReference type="Gene3D" id="3.40.50.300">
    <property type="entry name" value="P-loop containing nucleotide triphosphate hydrolases"/>
    <property type="match status" value="3"/>
</dbReference>
<dbReference type="InterPro" id="IPR040980">
    <property type="entry name" value="SWI2_SNF2"/>
</dbReference>
<protein>
    <submittedName>
        <fullName evidence="2">DEAD/DEAH box helicase family protein</fullName>
    </submittedName>
</protein>
<keyword evidence="2" id="KW-0347">Helicase</keyword>
<dbReference type="InterPro" id="IPR014001">
    <property type="entry name" value="Helicase_ATP-bd"/>
</dbReference>
<accession>A0ABP7MKJ8</accession>
<keyword evidence="3" id="KW-1185">Reference proteome</keyword>
<dbReference type="GO" id="GO:0004386">
    <property type="term" value="F:helicase activity"/>
    <property type="evidence" value="ECO:0007669"/>
    <property type="project" value="UniProtKB-KW"/>
</dbReference>
<feature type="domain" description="Helicase ATP-binding" evidence="1">
    <location>
        <begin position="306"/>
        <end position="502"/>
    </location>
</feature>
<keyword evidence="2" id="KW-0547">Nucleotide-binding</keyword>
<proteinExistence type="predicted"/>
<comment type="caution">
    <text evidence="2">The sequence shown here is derived from an EMBL/GenBank/DDBJ whole genome shotgun (WGS) entry which is preliminary data.</text>
</comment>
<dbReference type="SUPFAM" id="SSF52540">
    <property type="entry name" value="P-loop containing nucleoside triphosphate hydrolases"/>
    <property type="match status" value="2"/>
</dbReference>
<dbReference type="Pfam" id="PF18766">
    <property type="entry name" value="SWI2_SNF2"/>
    <property type="match status" value="1"/>
</dbReference>
<dbReference type="PANTHER" id="PTHR42927:SF1">
    <property type="entry name" value="HELICASE SUPERFAMILY 1 AND 2 DOMAIN-CONTAINING PROTEIN"/>
    <property type="match status" value="1"/>
</dbReference>
<dbReference type="Pfam" id="PF22679">
    <property type="entry name" value="T1R_D3-like"/>
    <property type="match status" value="1"/>
</dbReference>
<evidence type="ECO:0000313" key="3">
    <source>
        <dbReference type="Proteomes" id="UP001501000"/>
    </source>
</evidence>
<organism evidence="2 3">
    <name type="scientific">Streptomyces gulbargensis</name>
    <dbReference type="NCBI Taxonomy" id="364901"/>
    <lineage>
        <taxon>Bacteria</taxon>
        <taxon>Bacillati</taxon>
        <taxon>Actinomycetota</taxon>
        <taxon>Actinomycetes</taxon>
        <taxon>Kitasatosporales</taxon>
        <taxon>Streptomycetaceae</taxon>
        <taxon>Streptomyces</taxon>
    </lineage>
</organism>
<dbReference type="Proteomes" id="UP001501000">
    <property type="component" value="Unassembled WGS sequence"/>
</dbReference>
<dbReference type="PANTHER" id="PTHR42927">
    <property type="entry name" value="HELICASE SUPERFAMILY 1 AND 2 DOMAIN-CONTAINING PROTEIN"/>
    <property type="match status" value="1"/>
</dbReference>
<gene>
    <name evidence="2" type="ORF">GCM10022244_38360</name>
</gene>
<dbReference type="EMBL" id="BAABAJ010000011">
    <property type="protein sequence ID" value="GAA3925161.1"/>
    <property type="molecule type" value="Genomic_DNA"/>
</dbReference>
<dbReference type="InterPro" id="IPR027417">
    <property type="entry name" value="P-loop_NTPase"/>
</dbReference>
<sequence>MVDLTYEEQFERQICEYLKARKWEYSPNDEGYDAERALFPQDVFGWFEDLAPQTWARGIGSGPRADVAKDALLDLIVQLRATPLDNKGGGPGGTLQLLRSNVPVGLRYELKMVQWRPADSTNASRMAAYNKVRLRIMRQVHYSRQKPHDSIDLVAFINGIPVATFELKTNFKQSIEAAVKQYAQDRNPKGEPLLAFGTGALVHFVVTESEVRMTTRLDGENTYFLPFNKGRDGGAGNPVNERGPATAYLWEQVMARDTWLDIFGSMLFVDVKTSTNLITRERKTSTNVIFPRFHQWQAVSRMVEQVKAESVGGRFLVQHSAGSGKTNTIGWTAHHLSNLHDQTGRKTFDTVVVITDRTVLDDQMQRAVLQIEGKPDYVYNVDKRARTDAGSKSRALLKALQDRRRIVVVTIQTFPAVLKLLSQDDSLAGHRFAVIADEAHSSQAGATAKKVRQVLRAGGQEVDEGAEVDAEDAINALVDSPTPNVSFFAFTATPKQKTIELFGRRSTSDAKPSPFDVYSMKQAIQEGFILDVLPRYQNYGTVYQIAEVIKKNGVNISADDEDHLVEKTAAAKALKRFVRLHPTNIAQKVEIIVEHFRANVAGLLGGHAKAMIVTSERKHALRYKLAIDKYIKAKGYDLGTLVAFSGTLDDPESGIHDEVSEAKMNPGAGPDLAEAFADPNYRVMIAADKFQTGFDQPLLCAMYVDKRLDGIQAVQTLSRLNRTFRMDNLVKDRVFVLDFVNEPKDIQAAFAQWYEEAEIETETNPNQLHVLAMGLRTFGIFDLQDVTQFAQGVQAGDRNKITAAMSRAQDQFARKWQQAHDDEDTQAVERLEQFRKNVSSFVRLYDFLSQVYDYSGSPLEDLSAFCRELAQWIKAERTRDEIDISSARLVAIEQKDKGITNASVTQKGDKLTGPSALGTARVKDPEMVPLMEVIDTLNTLFDDLSESAIAGLMALVIQAAKSDEVLKSRALENSLENFLKSEKVRDRILDTLLAAPGELGKVVAEVVGDGKGLDSIIAGAFHGVRLDAEQEASTEGS</sequence>
<reference evidence="3" key="1">
    <citation type="journal article" date="2019" name="Int. J. Syst. Evol. Microbiol.">
        <title>The Global Catalogue of Microorganisms (GCM) 10K type strain sequencing project: providing services to taxonomists for standard genome sequencing and annotation.</title>
        <authorList>
            <consortium name="The Broad Institute Genomics Platform"/>
            <consortium name="The Broad Institute Genome Sequencing Center for Infectious Disease"/>
            <person name="Wu L."/>
            <person name="Ma J."/>
        </authorList>
    </citation>
    <scope>NUCLEOTIDE SEQUENCE [LARGE SCALE GENOMIC DNA]</scope>
    <source>
        <strain evidence="3">JCM 16956</strain>
    </source>
</reference>
<dbReference type="InterPro" id="IPR055180">
    <property type="entry name" value="HsdR_RecA-like_helicase_dom_2"/>
</dbReference>
<evidence type="ECO:0000259" key="1">
    <source>
        <dbReference type="PROSITE" id="PS51192"/>
    </source>
</evidence>
<dbReference type="RefSeq" id="WP_345284371.1">
    <property type="nucleotide sequence ID" value="NZ_BAABAJ010000011.1"/>
</dbReference>
<dbReference type="Gene3D" id="3.90.1570.50">
    <property type="match status" value="1"/>
</dbReference>
<evidence type="ECO:0000313" key="2">
    <source>
        <dbReference type="EMBL" id="GAA3925161.1"/>
    </source>
</evidence>
<dbReference type="Pfam" id="PF04313">
    <property type="entry name" value="HSDR_N"/>
    <property type="match status" value="1"/>
</dbReference>
<name>A0ABP7MKJ8_9ACTN</name>
<dbReference type="InterPro" id="IPR007409">
    <property type="entry name" value="Restrct_endonuc_type1_HsdR_N"/>
</dbReference>
<keyword evidence="2" id="KW-0378">Hydrolase</keyword>
<keyword evidence="2" id="KW-0067">ATP-binding</keyword>
<dbReference type="SMART" id="SM00487">
    <property type="entry name" value="DEXDc"/>
    <property type="match status" value="1"/>
</dbReference>
<dbReference type="PROSITE" id="PS51192">
    <property type="entry name" value="HELICASE_ATP_BIND_1"/>
    <property type="match status" value="1"/>
</dbReference>